<dbReference type="Pfam" id="PF25871">
    <property type="entry name" value="HTH_76"/>
    <property type="match status" value="1"/>
</dbReference>
<dbReference type="Proteomes" id="UP000327013">
    <property type="component" value="Unassembled WGS sequence"/>
</dbReference>
<dbReference type="EMBL" id="VIBQ01000012">
    <property type="protein sequence ID" value="KAB8342901.1"/>
    <property type="molecule type" value="Genomic_DNA"/>
</dbReference>
<evidence type="ECO:0000256" key="1">
    <source>
        <dbReference type="SAM" id="MobiDB-lite"/>
    </source>
</evidence>
<keyword evidence="5" id="KW-1185">Reference proteome</keyword>
<reference evidence="4 5" key="1">
    <citation type="submission" date="2019-06" db="EMBL/GenBank/DDBJ databases">
        <title>A chromosomal-level reference genome of Carpinus fangiana (Coryloideae, Betulaceae).</title>
        <authorList>
            <person name="Yang X."/>
            <person name="Wang Z."/>
            <person name="Zhang L."/>
            <person name="Hao G."/>
            <person name="Liu J."/>
            <person name="Yang Y."/>
        </authorList>
    </citation>
    <scope>NUCLEOTIDE SEQUENCE [LARGE SCALE GENOMIC DNA]</scope>
    <source>
        <strain evidence="4">Cfa_2016G</strain>
        <tissue evidence="4">Leaf</tissue>
    </source>
</reference>
<evidence type="ECO:0000259" key="2">
    <source>
        <dbReference type="Pfam" id="PF17733"/>
    </source>
</evidence>
<evidence type="ECO:0000259" key="3">
    <source>
        <dbReference type="Pfam" id="PF25871"/>
    </source>
</evidence>
<organism evidence="4 5">
    <name type="scientific">Carpinus fangiana</name>
    <dbReference type="NCBI Taxonomy" id="176857"/>
    <lineage>
        <taxon>Eukaryota</taxon>
        <taxon>Viridiplantae</taxon>
        <taxon>Streptophyta</taxon>
        <taxon>Embryophyta</taxon>
        <taxon>Tracheophyta</taxon>
        <taxon>Spermatophyta</taxon>
        <taxon>Magnoliopsida</taxon>
        <taxon>eudicotyledons</taxon>
        <taxon>Gunneridae</taxon>
        <taxon>Pentapetalae</taxon>
        <taxon>rosids</taxon>
        <taxon>fabids</taxon>
        <taxon>Fagales</taxon>
        <taxon>Betulaceae</taxon>
        <taxon>Carpinus</taxon>
    </lineage>
</organism>
<feature type="region of interest" description="Disordered" evidence="1">
    <location>
        <begin position="68"/>
        <end position="155"/>
    </location>
</feature>
<dbReference type="Pfam" id="PF17733">
    <property type="entry name" value="KPWE_dom"/>
    <property type="match status" value="1"/>
</dbReference>
<dbReference type="PANTHER" id="PTHR36855:SF1">
    <property type="entry name" value="PEROXISOME MEMBRANE ANCHOR PROTEIN PEX14P N-TERMINAL DOMAIN-CONTAINING PROTEIN"/>
    <property type="match status" value="1"/>
</dbReference>
<dbReference type="OrthoDB" id="9936937at2759"/>
<dbReference type="InterPro" id="IPR040554">
    <property type="entry name" value="KPWE_PEX14_dom"/>
</dbReference>
<comment type="caution">
    <text evidence="4">The sequence shown here is derived from an EMBL/GenBank/DDBJ whole genome shotgun (WGS) entry which is preliminary data.</text>
</comment>
<gene>
    <name evidence="4" type="ORF">FH972_022498</name>
</gene>
<dbReference type="InterPro" id="IPR058841">
    <property type="entry name" value="HTH_76"/>
</dbReference>
<feature type="domain" description="PEX14-like helix-turn-helix" evidence="3">
    <location>
        <begin position="18"/>
        <end position="74"/>
    </location>
</feature>
<dbReference type="AlphaFoldDB" id="A0A5N6KSZ3"/>
<name>A0A5N6KSZ3_9ROSI</name>
<protein>
    <submittedName>
        <fullName evidence="4">Uncharacterized protein</fullName>
    </submittedName>
</protein>
<feature type="domain" description="Peroxisomal membrane protein PEX14-like KPWE" evidence="2">
    <location>
        <begin position="95"/>
        <end position="141"/>
    </location>
</feature>
<evidence type="ECO:0000313" key="5">
    <source>
        <dbReference type="Proteomes" id="UP000327013"/>
    </source>
</evidence>
<sequence>MSGEPEQTPQASSDAGTAVFQKLESYSWDTDAEFQSGLTAILGPEPATLSESRLHDLTLHARCFYFSRTAPQPVPSGPAGGVPSEPPHSDEPEAKSLSFAEVMELVQSGQSIPGVKDIPDTVLEGAGTESSNPGRQKPWEKATRQSPGLFDNRGA</sequence>
<proteinExistence type="predicted"/>
<accession>A0A5N6KSZ3</accession>
<evidence type="ECO:0000313" key="4">
    <source>
        <dbReference type="EMBL" id="KAB8342901.1"/>
    </source>
</evidence>
<dbReference type="PANTHER" id="PTHR36855">
    <property type="entry name" value="CHROMOSOME 10, WHOLE GENOME SHOTGUN SEQUENCE"/>
    <property type="match status" value="1"/>
</dbReference>